<dbReference type="EMBL" id="MWPH01000006">
    <property type="protein sequence ID" value="OVE82855.1"/>
    <property type="molecule type" value="Genomic_DNA"/>
</dbReference>
<proteinExistence type="inferred from homology"/>
<evidence type="ECO:0000256" key="1">
    <source>
        <dbReference type="ARBA" id="ARBA00008779"/>
    </source>
</evidence>
<dbReference type="AlphaFoldDB" id="A0A202E3I5"/>
<reference evidence="4 5" key="1">
    <citation type="submission" date="2017-02" db="EMBL/GenBank/DDBJ databases">
        <title>Natronthermophilus aegyptiacus gen. nov.,sp. nov., an aerobic, extremely halophilic alkalithermophilic archaeon isolated from the athalassohaline Wadi An Natrun, Egypt.</title>
        <authorList>
            <person name="Zhao B."/>
        </authorList>
    </citation>
    <scope>NUCLEOTIDE SEQUENCE [LARGE SCALE GENOMIC DNA]</scope>
    <source>
        <strain evidence="4 5">CGMCC 1.3597</strain>
    </source>
</reference>
<comment type="similarity">
    <text evidence="1">Belongs to the sulfatase family.</text>
</comment>
<dbReference type="InterPro" id="IPR000917">
    <property type="entry name" value="Sulfatase_N"/>
</dbReference>
<dbReference type="RefSeq" id="WP_087715666.1">
    <property type="nucleotide sequence ID" value="NZ_MWPH01000006.1"/>
</dbReference>
<name>A0A202E3I5_9EURY</name>
<dbReference type="PANTHER" id="PTHR42693">
    <property type="entry name" value="ARYLSULFATASE FAMILY MEMBER"/>
    <property type="match status" value="1"/>
</dbReference>
<dbReference type="InterPro" id="IPR017850">
    <property type="entry name" value="Alkaline_phosphatase_core_sf"/>
</dbReference>
<keyword evidence="2" id="KW-0378">Hydrolase</keyword>
<dbReference type="SUPFAM" id="SSF53649">
    <property type="entry name" value="Alkaline phosphatase-like"/>
    <property type="match status" value="1"/>
</dbReference>
<evidence type="ECO:0000313" key="5">
    <source>
        <dbReference type="Proteomes" id="UP000196084"/>
    </source>
</evidence>
<sequence>MTADEHPNVLVVLTDQQRWDTLSAYGCPLDLTPTLDGLATRGTVLKQAITPQPLCGPFRAMFQSGKYASEVDVWRDTMPISTDELRLAQQFKDAGYDVGYVGNWHISGTFDDPIPEDLRGAYEDFWIAADVPEFTSSPMDGHLFGSDNDPVEFASYRADAFTDFAREAIESLSEPFFLVVAYLEPHNQNDMMTYAAPDGYAEPYKKRPYVPEDLRNRPGDWYDELPDYYGTIKRLDECVDELLSELSARGIEDETIVSYTADHGCHFRTRPGEYKRTPHESAVRVPAVLSGPGFDTGTDIETPTSLIDLPPTLLDAAGLDIPDAMHGESFLPVAHGDRPDADGDAFIQLSESQVGRALRTEQWKYGVAATSSTGWRGGSGAKSSDTYVERYLYDLARDPHEQVNLAGRPDFRSVADDLQARLLEYIETVEGESPRIRPYENGYSVF</sequence>
<comment type="caution">
    <text evidence="4">The sequence shown here is derived from an EMBL/GenBank/DDBJ whole genome shotgun (WGS) entry which is preliminary data.</text>
</comment>
<gene>
    <name evidence="4" type="ORF">B2G88_18920</name>
</gene>
<evidence type="ECO:0000313" key="4">
    <source>
        <dbReference type="EMBL" id="OVE82855.1"/>
    </source>
</evidence>
<dbReference type="Pfam" id="PF00884">
    <property type="entry name" value="Sulfatase"/>
    <property type="match status" value="1"/>
</dbReference>
<dbReference type="OrthoDB" id="3164at2157"/>
<dbReference type="InterPro" id="IPR050738">
    <property type="entry name" value="Sulfatase"/>
</dbReference>
<protein>
    <submittedName>
        <fullName evidence="4">Arylsulfatase</fullName>
    </submittedName>
</protein>
<dbReference type="Proteomes" id="UP000196084">
    <property type="component" value="Unassembled WGS sequence"/>
</dbReference>
<dbReference type="PANTHER" id="PTHR42693:SF53">
    <property type="entry name" value="ENDO-4-O-SULFATASE"/>
    <property type="match status" value="1"/>
</dbReference>
<evidence type="ECO:0000256" key="2">
    <source>
        <dbReference type="ARBA" id="ARBA00022801"/>
    </source>
</evidence>
<keyword evidence="5" id="KW-1185">Reference proteome</keyword>
<dbReference type="GO" id="GO:0004065">
    <property type="term" value="F:arylsulfatase activity"/>
    <property type="evidence" value="ECO:0007669"/>
    <property type="project" value="TreeGrafter"/>
</dbReference>
<feature type="domain" description="Sulfatase N-terminal" evidence="3">
    <location>
        <begin position="7"/>
        <end position="318"/>
    </location>
</feature>
<evidence type="ECO:0000259" key="3">
    <source>
        <dbReference type="Pfam" id="PF00884"/>
    </source>
</evidence>
<dbReference type="Gene3D" id="3.40.720.10">
    <property type="entry name" value="Alkaline Phosphatase, subunit A"/>
    <property type="match status" value="1"/>
</dbReference>
<accession>A0A202E3I5</accession>
<organism evidence="4 5">
    <name type="scientific">Natronolimnobius baerhuensis</name>
    <dbReference type="NCBI Taxonomy" id="253108"/>
    <lineage>
        <taxon>Archaea</taxon>
        <taxon>Methanobacteriati</taxon>
        <taxon>Methanobacteriota</taxon>
        <taxon>Stenosarchaea group</taxon>
        <taxon>Halobacteria</taxon>
        <taxon>Halobacteriales</taxon>
        <taxon>Natrialbaceae</taxon>
        <taxon>Natronolimnobius</taxon>
    </lineage>
</organism>